<evidence type="ECO:0000313" key="2">
    <source>
        <dbReference type="Proteomes" id="UP000277204"/>
    </source>
</evidence>
<organism evidence="1 2">
    <name type="scientific">Schistosoma margrebowiei</name>
    <dbReference type="NCBI Taxonomy" id="48269"/>
    <lineage>
        <taxon>Eukaryota</taxon>
        <taxon>Metazoa</taxon>
        <taxon>Spiralia</taxon>
        <taxon>Lophotrochozoa</taxon>
        <taxon>Platyhelminthes</taxon>
        <taxon>Trematoda</taxon>
        <taxon>Digenea</taxon>
        <taxon>Strigeidida</taxon>
        <taxon>Schistosomatoidea</taxon>
        <taxon>Schistosomatidae</taxon>
        <taxon>Schistosoma</taxon>
    </lineage>
</organism>
<dbReference type="EMBL" id="UZAI01011297">
    <property type="protein sequence ID" value="VDP08662.1"/>
    <property type="molecule type" value="Genomic_DNA"/>
</dbReference>
<proteinExistence type="predicted"/>
<keyword evidence="2" id="KW-1185">Reference proteome</keyword>
<accession>A0A183MCP2</accession>
<dbReference type="Proteomes" id="UP000277204">
    <property type="component" value="Unassembled WGS sequence"/>
</dbReference>
<dbReference type="AlphaFoldDB" id="A0A183MCP2"/>
<gene>
    <name evidence="1" type="ORF">SMRZ_LOCUS13815</name>
</gene>
<evidence type="ECO:0000313" key="1">
    <source>
        <dbReference type="EMBL" id="VDP08662.1"/>
    </source>
</evidence>
<protein>
    <submittedName>
        <fullName evidence="1">Uncharacterized protein</fullName>
    </submittedName>
</protein>
<sequence length="85" mass="9455">MLFNCRNASLTLSILELTSASNPPRSSIILFRYVKFSTCSRVSPSSVVGLVFFVLYLRILLFPLCMLRPSAKEGGATLFVFIAVY</sequence>
<name>A0A183MCP2_9TREM</name>
<reference evidence="1 2" key="1">
    <citation type="submission" date="2018-11" db="EMBL/GenBank/DDBJ databases">
        <authorList>
            <consortium name="Pathogen Informatics"/>
        </authorList>
    </citation>
    <scope>NUCLEOTIDE SEQUENCE [LARGE SCALE GENOMIC DNA]</scope>
    <source>
        <strain evidence="1 2">Zambia</strain>
    </source>
</reference>